<feature type="region of interest" description="Disordered" evidence="1">
    <location>
        <begin position="213"/>
        <end position="237"/>
    </location>
</feature>
<organism evidence="3 4">
    <name type="scientific">Mya arenaria</name>
    <name type="common">Soft-shell clam</name>
    <dbReference type="NCBI Taxonomy" id="6604"/>
    <lineage>
        <taxon>Eukaryota</taxon>
        <taxon>Metazoa</taxon>
        <taxon>Spiralia</taxon>
        <taxon>Lophotrochozoa</taxon>
        <taxon>Mollusca</taxon>
        <taxon>Bivalvia</taxon>
        <taxon>Autobranchia</taxon>
        <taxon>Heteroconchia</taxon>
        <taxon>Euheterodonta</taxon>
        <taxon>Imparidentia</taxon>
        <taxon>Neoheterodontei</taxon>
        <taxon>Myida</taxon>
        <taxon>Myoidea</taxon>
        <taxon>Myidae</taxon>
        <taxon>Mya</taxon>
    </lineage>
</organism>
<protein>
    <recommendedName>
        <fullName evidence="2">HAT C-terminal dimerisation domain-containing protein</fullName>
    </recommendedName>
</protein>
<keyword evidence="4" id="KW-1185">Reference proteome</keyword>
<feature type="compositionally biased region" description="Basic and acidic residues" evidence="1">
    <location>
        <begin position="90"/>
        <end position="100"/>
    </location>
</feature>
<feature type="compositionally biased region" description="Basic and acidic residues" evidence="1">
    <location>
        <begin position="228"/>
        <end position="237"/>
    </location>
</feature>
<feature type="compositionally biased region" description="Polar residues" evidence="1">
    <location>
        <begin position="146"/>
        <end position="160"/>
    </location>
</feature>
<reference evidence="3" key="1">
    <citation type="submission" date="2022-11" db="EMBL/GenBank/DDBJ databases">
        <title>Centuries of genome instability and evolution in soft-shell clam transmissible cancer (bioRxiv).</title>
        <authorList>
            <person name="Hart S.F.M."/>
            <person name="Yonemitsu M.A."/>
            <person name="Giersch R.M."/>
            <person name="Beal B.F."/>
            <person name="Arriagada G."/>
            <person name="Davis B.W."/>
            <person name="Ostrander E.A."/>
            <person name="Goff S.P."/>
            <person name="Metzger M.J."/>
        </authorList>
    </citation>
    <scope>NUCLEOTIDE SEQUENCE</scope>
    <source>
        <strain evidence="3">MELC-2E11</strain>
        <tissue evidence="3">Siphon/mantle</tissue>
    </source>
</reference>
<dbReference type="Proteomes" id="UP001164746">
    <property type="component" value="Chromosome 5"/>
</dbReference>
<dbReference type="PANTHER" id="PTHR19963:SF30">
    <property type="entry name" value="ENDONUCLEASE_EXONUCLEASE_PHOSPHATASE DOMAIN-CONTAINING PROTEIN"/>
    <property type="match status" value="1"/>
</dbReference>
<proteinExistence type="predicted"/>
<dbReference type="InterPro" id="IPR008906">
    <property type="entry name" value="HATC_C_dom"/>
</dbReference>
<evidence type="ECO:0000313" key="3">
    <source>
        <dbReference type="EMBL" id="WAR05473.1"/>
    </source>
</evidence>
<evidence type="ECO:0000256" key="1">
    <source>
        <dbReference type="SAM" id="MobiDB-lite"/>
    </source>
</evidence>
<gene>
    <name evidence="3" type="ORF">MAR_020842</name>
</gene>
<sequence>MPLKAGVPFMSWMPNVVSSTTDSGLPAPVWWRSHENDYPNLSRLAKHTLHIPATSVASERVFSVAGDVVTATRSRLAPDMVDSSNTMNDQCREEGPDDTRNMNLDLSSCSDERETTSFSFRPLRERNMRDGVISLDDTNIPPKPNQSPVTKLQNPSQSRNVNKDQCFGTHIPERANTTHHNPSPDPEIEFPNLNRNQYDRGDTACRVAYPYKARRDNPQSWGNNPEQPDPHFRVKPPKYDRKDEVYECLVGHRIYKDCTKLAAQHAGILTELQRNERTDINVLTQKLRERYQKVFRAKLRGRARKVGESISDLAQDIKKMTILAYPNAHIEVLETIAKNHFIDSFNEQEIRLKLREADPTTLSQADQMAIRLEAYKIADKQRYETIPARQWQCTLCPHIAKGFTKKANAQRHDYNGMPDEQCME</sequence>
<name>A0ABY7E657_MYAAR</name>
<evidence type="ECO:0000313" key="4">
    <source>
        <dbReference type="Proteomes" id="UP001164746"/>
    </source>
</evidence>
<dbReference type="EMBL" id="CP111016">
    <property type="protein sequence ID" value="WAR05473.1"/>
    <property type="molecule type" value="Genomic_DNA"/>
</dbReference>
<dbReference type="SUPFAM" id="SSF53098">
    <property type="entry name" value="Ribonuclease H-like"/>
    <property type="match status" value="1"/>
</dbReference>
<dbReference type="Pfam" id="PF05699">
    <property type="entry name" value="Dimer_Tnp_hAT"/>
    <property type="match status" value="1"/>
</dbReference>
<evidence type="ECO:0000259" key="2">
    <source>
        <dbReference type="Pfam" id="PF05699"/>
    </source>
</evidence>
<feature type="region of interest" description="Disordered" evidence="1">
    <location>
        <begin position="79"/>
        <end position="199"/>
    </location>
</feature>
<dbReference type="PANTHER" id="PTHR19963">
    <property type="entry name" value="CCHC-TYPE DOMAIN-CONTAINING PROTEIN"/>
    <property type="match status" value="1"/>
</dbReference>
<dbReference type="InterPro" id="IPR012337">
    <property type="entry name" value="RNaseH-like_sf"/>
</dbReference>
<accession>A0ABY7E657</accession>
<feature type="domain" description="HAT C-terminal dimerisation" evidence="2">
    <location>
        <begin position="29"/>
        <end position="83"/>
    </location>
</feature>